<dbReference type="STRING" id="245187.SAMN04488003_10114"/>
<evidence type="ECO:0000313" key="3">
    <source>
        <dbReference type="Proteomes" id="UP000199585"/>
    </source>
</evidence>
<dbReference type="AlphaFoldDB" id="A0A1H7Y5J8"/>
<dbReference type="Proteomes" id="UP000199585">
    <property type="component" value="Unassembled WGS sequence"/>
</dbReference>
<dbReference type="EMBL" id="FOCI01000001">
    <property type="protein sequence ID" value="SEM41410.1"/>
    <property type="molecule type" value="Genomic_DNA"/>
</dbReference>
<keyword evidence="3" id="KW-1185">Reference proteome</keyword>
<feature type="signal peptide" evidence="1">
    <location>
        <begin position="1"/>
        <end position="21"/>
    </location>
</feature>
<evidence type="ECO:0000313" key="2">
    <source>
        <dbReference type="EMBL" id="SEM41410.1"/>
    </source>
</evidence>
<evidence type="ECO:0008006" key="4">
    <source>
        <dbReference type="Google" id="ProtNLM"/>
    </source>
</evidence>
<accession>A0A1H7Y5J8</accession>
<dbReference type="RefSeq" id="WP_218139804.1">
    <property type="nucleotide sequence ID" value="NZ_FOCI01000001.1"/>
</dbReference>
<sequence>MVRLIGLLSVCCILLPLSVASQTQVLQPPMATLADLDRMIAVQSFDCSNQTCDMLSGCEEACHKLLVCGQSIRDRDNDGIPCESVCSRRC</sequence>
<evidence type="ECO:0000256" key="1">
    <source>
        <dbReference type="SAM" id="SignalP"/>
    </source>
</evidence>
<name>A0A1H7Y5J8_9RHOB</name>
<feature type="chain" id="PRO_5011714756" description="Excalibur calcium-binding domain-containing protein" evidence="1">
    <location>
        <begin position="22"/>
        <end position="90"/>
    </location>
</feature>
<protein>
    <recommendedName>
        <fullName evidence="4">Excalibur calcium-binding domain-containing protein</fullName>
    </recommendedName>
</protein>
<proteinExistence type="predicted"/>
<gene>
    <name evidence="2" type="ORF">SAMN04488003_10114</name>
</gene>
<keyword evidence="1" id="KW-0732">Signal</keyword>
<organism evidence="2 3">
    <name type="scientific">Loktanella fryxellensis</name>
    <dbReference type="NCBI Taxonomy" id="245187"/>
    <lineage>
        <taxon>Bacteria</taxon>
        <taxon>Pseudomonadati</taxon>
        <taxon>Pseudomonadota</taxon>
        <taxon>Alphaproteobacteria</taxon>
        <taxon>Rhodobacterales</taxon>
        <taxon>Roseobacteraceae</taxon>
        <taxon>Loktanella</taxon>
    </lineage>
</organism>
<reference evidence="2 3" key="1">
    <citation type="submission" date="2016-10" db="EMBL/GenBank/DDBJ databases">
        <authorList>
            <person name="de Groot N.N."/>
        </authorList>
    </citation>
    <scope>NUCLEOTIDE SEQUENCE [LARGE SCALE GENOMIC DNA]</scope>
    <source>
        <strain evidence="2 3">DSM 16213</strain>
    </source>
</reference>